<dbReference type="SUPFAM" id="SSF53850">
    <property type="entry name" value="Periplasmic binding protein-like II"/>
    <property type="match status" value="1"/>
</dbReference>
<organism evidence="3 4">
    <name type="scientific">Paenibacillus lautus</name>
    <name type="common">Bacillus lautus</name>
    <dbReference type="NCBI Taxonomy" id="1401"/>
    <lineage>
        <taxon>Bacteria</taxon>
        <taxon>Bacillati</taxon>
        <taxon>Bacillota</taxon>
        <taxon>Bacilli</taxon>
        <taxon>Bacillales</taxon>
        <taxon>Paenibacillaceae</taxon>
        <taxon>Paenibacillus</taxon>
    </lineage>
</organism>
<protein>
    <submittedName>
        <fullName evidence="3">ABC transporter substrate-binding protein</fullName>
    </submittedName>
</protein>
<dbReference type="OrthoDB" id="8613538at2"/>
<feature type="domain" description="Solute-binding protein family 3/N-terminal" evidence="2">
    <location>
        <begin position="61"/>
        <end position="281"/>
    </location>
</feature>
<dbReference type="RefSeq" id="WP_076320482.1">
    <property type="nucleotide sequence ID" value="NZ_MRTF01000001.1"/>
</dbReference>
<comment type="caution">
    <text evidence="3">The sequence shown here is derived from an EMBL/GenBank/DDBJ whole genome shotgun (WGS) entry which is preliminary data.</text>
</comment>
<dbReference type="Pfam" id="PF00497">
    <property type="entry name" value="SBP_bac_3"/>
    <property type="match status" value="1"/>
</dbReference>
<dbReference type="PANTHER" id="PTHR35936:SF34">
    <property type="entry name" value="ABC TRANSPORTER EXTRACELLULAR-BINDING PROTEIN YCKB-RELATED"/>
    <property type="match status" value="1"/>
</dbReference>
<dbReference type="InterPro" id="IPR001638">
    <property type="entry name" value="Solute-binding_3/MltF_N"/>
</dbReference>
<sequence length="294" mass="32537">MRGTKSIRWISLACLFTLIGSIVLTGCTPNSNDRVPTPNMGVNPYRVNTGFLLRNAVERGTLRIATERDYPPFSYHGTGGRLTGFDVEIAEEVARHMELKAEFVETEWENLLPGLTESKYDAVFNQIEDRPDRRALYDFSVAYLSSTPVLLVRSSGEDQIRSFSDIKGKRVGLNPTGIYKDMAKKHGADIVPIKYISDAAHKLANGELDAVISDQLSVTNLKQQFPDLPVATAESADQVFEISAAFVKGNPDLVAAVDNALATMQQDGTYLTIWNKYFGDAPVSYKGIHDRKVK</sequence>
<dbReference type="Proteomes" id="UP000187074">
    <property type="component" value="Unassembled WGS sequence"/>
</dbReference>
<dbReference type="SMART" id="SM00062">
    <property type="entry name" value="PBPb"/>
    <property type="match status" value="1"/>
</dbReference>
<evidence type="ECO:0000313" key="4">
    <source>
        <dbReference type="Proteomes" id="UP000187074"/>
    </source>
</evidence>
<evidence type="ECO:0000256" key="1">
    <source>
        <dbReference type="ARBA" id="ARBA00022729"/>
    </source>
</evidence>
<name>A0A1R1B7H9_PAELA</name>
<keyword evidence="1" id="KW-0732">Signal</keyword>
<dbReference type="EMBL" id="MRTF01000001">
    <property type="protein sequence ID" value="OME96094.1"/>
    <property type="molecule type" value="Genomic_DNA"/>
</dbReference>
<proteinExistence type="predicted"/>
<dbReference type="STRING" id="1401.BK123_00345"/>
<reference evidence="3 4" key="1">
    <citation type="submission" date="2016-11" db="EMBL/GenBank/DDBJ databases">
        <title>Paenibacillus species isolates.</title>
        <authorList>
            <person name="Beno S.M."/>
        </authorList>
    </citation>
    <scope>NUCLEOTIDE SEQUENCE [LARGE SCALE GENOMIC DNA]</scope>
    <source>
        <strain evidence="3 4">FSL F4-0100</strain>
    </source>
</reference>
<dbReference type="PANTHER" id="PTHR35936">
    <property type="entry name" value="MEMBRANE-BOUND LYTIC MUREIN TRANSGLYCOSYLASE F"/>
    <property type="match status" value="1"/>
</dbReference>
<dbReference type="AlphaFoldDB" id="A0A1R1B7H9"/>
<accession>A0A1R1B7H9</accession>
<dbReference type="Gene3D" id="3.40.190.10">
    <property type="entry name" value="Periplasmic binding protein-like II"/>
    <property type="match status" value="2"/>
</dbReference>
<gene>
    <name evidence="3" type="ORF">BK123_00345</name>
</gene>
<evidence type="ECO:0000313" key="3">
    <source>
        <dbReference type="EMBL" id="OME96094.1"/>
    </source>
</evidence>
<dbReference type="PROSITE" id="PS51257">
    <property type="entry name" value="PROKAR_LIPOPROTEIN"/>
    <property type="match status" value="1"/>
</dbReference>
<evidence type="ECO:0000259" key="2">
    <source>
        <dbReference type="SMART" id="SM00062"/>
    </source>
</evidence>